<dbReference type="AlphaFoldDB" id="V8C6X8"/>
<evidence type="ECO:0000256" key="2">
    <source>
        <dbReference type="ARBA" id="ARBA00009077"/>
    </source>
</evidence>
<dbReference type="InterPro" id="IPR015424">
    <property type="entry name" value="PyrdxlP-dep_Trfase"/>
</dbReference>
<dbReference type="GO" id="GO:0003961">
    <property type="term" value="F:O-acetylhomoserine aminocarboxypropyltransferase activity"/>
    <property type="evidence" value="ECO:0007669"/>
    <property type="project" value="TreeGrafter"/>
</dbReference>
<dbReference type="InterPro" id="IPR015422">
    <property type="entry name" value="PyrdxlP-dep_Trfase_small"/>
</dbReference>
<sequence length="429" mass="47141">MPNLPHTNYAPETLALHAGYTYDRERTLSVPIYQSTAYSFESLSQAAARFGLQELGNIYSRLTSPTCDILARRLADIEGGSFGTVASSGSAALFYTFANLAQNGDNIIYANKIYGGTQTLLVHTLKRFGIEARCFDVDDISTLEPLIDSKTKAIFFESLSNPQISIPDVEGIVSIARSHKIATICDNTVGTPFLFRGFEYGIDIIVYSLTKYINGAGSGLGGAIIEGQSLSPLLKDNPRYPAFNTPDESYHGLVYSSLPLPFFSIRIITEWLRNIGATLAPQVAWIHLQGLETLPLRIKKHSENALKVAKFLESHKKIKKVDCPALESNPYHSRVKKYFRDSLSSGLFSFEAQSYEEALKICDNLTLFSITANIGDSKSLIIHPASTTHSQLSHDELKSAGIHPADVRISVGLENADDLIADLKRAIEL</sequence>
<dbReference type="PANTHER" id="PTHR43797:SF2">
    <property type="entry name" value="HOMOCYSTEINE_CYSTEINE SYNTHASE"/>
    <property type="match status" value="1"/>
</dbReference>
<name>V8C6X8_9HELI</name>
<dbReference type="SUPFAM" id="SSF53383">
    <property type="entry name" value="PLP-dependent transferases"/>
    <property type="match status" value="1"/>
</dbReference>
<dbReference type="GO" id="GO:0006535">
    <property type="term" value="P:cysteine biosynthetic process from serine"/>
    <property type="evidence" value="ECO:0007669"/>
    <property type="project" value="TreeGrafter"/>
</dbReference>
<dbReference type="Pfam" id="PF01053">
    <property type="entry name" value="Cys_Met_Meta_PP"/>
    <property type="match status" value="1"/>
</dbReference>
<reference evidence="7 8" key="1">
    <citation type="journal article" date="2014" name="Genome Announc.">
        <title>Draft genome sequences of six enterohepatic helicobacter species isolated from humans and one from rhesus macaques.</title>
        <authorList>
            <person name="Shen Z."/>
            <person name="Sheh A."/>
            <person name="Young S.K."/>
            <person name="Abouelliel A."/>
            <person name="Ward D.V."/>
            <person name="Earl A.M."/>
            <person name="Fox J.G."/>
        </authorList>
    </citation>
    <scope>NUCLEOTIDE SEQUENCE [LARGE SCALE GENOMIC DNA]</scope>
    <source>
        <strain evidence="7 8">MIT 99-5501</strain>
    </source>
</reference>
<organism evidence="7 8">
    <name type="scientific">Helicobacter macacae MIT 99-5501</name>
    <dbReference type="NCBI Taxonomy" id="1357400"/>
    <lineage>
        <taxon>Bacteria</taxon>
        <taxon>Pseudomonadati</taxon>
        <taxon>Campylobacterota</taxon>
        <taxon>Epsilonproteobacteria</taxon>
        <taxon>Campylobacterales</taxon>
        <taxon>Helicobacteraceae</taxon>
        <taxon>Helicobacter</taxon>
    </lineage>
</organism>
<evidence type="ECO:0000313" key="8">
    <source>
        <dbReference type="Proteomes" id="UP000018731"/>
    </source>
</evidence>
<dbReference type="InterPro" id="IPR015421">
    <property type="entry name" value="PyrdxlP-dep_Trfase_major"/>
</dbReference>
<comment type="similarity">
    <text evidence="2 6">Belongs to the trans-sulfuration enzymes family.</text>
</comment>
<evidence type="ECO:0000256" key="4">
    <source>
        <dbReference type="ARBA" id="ARBA00022898"/>
    </source>
</evidence>
<dbReference type="PIRSF" id="PIRSF001434">
    <property type="entry name" value="CGS"/>
    <property type="match status" value="1"/>
</dbReference>
<dbReference type="InterPro" id="IPR000277">
    <property type="entry name" value="Cys/Met-Metab_PyrdxlP-dep_enz"/>
</dbReference>
<dbReference type="HOGENOM" id="CLU_018986_4_0_7"/>
<dbReference type="eggNOG" id="COG2873">
    <property type="taxonomic scope" value="Bacteria"/>
</dbReference>
<gene>
    <name evidence="7" type="ORF">HMPREF2086_01589</name>
</gene>
<dbReference type="GO" id="GO:0071269">
    <property type="term" value="P:L-homocysteine biosynthetic process"/>
    <property type="evidence" value="ECO:0007669"/>
    <property type="project" value="TreeGrafter"/>
</dbReference>
<dbReference type="PANTHER" id="PTHR43797">
    <property type="entry name" value="HOMOCYSTEINE/CYSTEINE SYNTHASE"/>
    <property type="match status" value="1"/>
</dbReference>
<evidence type="ECO:0008006" key="9">
    <source>
        <dbReference type="Google" id="ProtNLM"/>
    </source>
</evidence>
<dbReference type="PATRIC" id="fig|1357400.3.peg.2135"/>
<dbReference type="InterPro" id="IPR006235">
    <property type="entry name" value="OAc-hSer/O-AcSer_sulfhydrylase"/>
</dbReference>
<evidence type="ECO:0000313" key="7">
    <source>
        <dbReference type="EMBL" id="ETD22790.1"/>
    </source>
</evidence>
<dbReference type="OrthoDB" id="9805807at2"/>
<feature type="modified residue" description="N6-(pyridoxal phosphate)lysine" evidence="5">
    <location>
        <position position="211"/>
    </location>
</feature>
<comment type="caution">
    <text evidence="7">The sequence shown here is derived from an EMBL/GenBank/DDBJ whole genome shotgun (WGS) entry which is preliminary data.</text>
</comment>
<accession>V8C6X8</accession>
<evidence type="ECO:0000256" key="6">
    <source>
        <dbReference type="RuleBase" id="RU362118"/>
    </source>
</evidence>
<dbReference type="EMBL" id="AZJI01000007">
    <property type="protein sequence ID" value="ETD22790.1"/>
    <property type="molecule type" value="Genomic_DNA"/>
</dbReference>
<dbReference type="GO" id="GO:0030170">
    <property type="term" value="F:pyridoxal phosphate binding"/>
    <property type="evidence" value="ECO:0007669"/>
    <property type="project" value="InterPro"/>
</dbReference>
<dbReference type="GO" id="GO:0005737">
    <property type="term" value="C:cytoplasm"/>
    <property type="evidence" value="ECO:0007669"/>
    <property type="project" value="TreeGrafter"/>
</dbReference>
<keyword evidence="3" id="KW-0808">Transferase</keyword>
<dbReference type="NCBIfam" id="TIGR01326">
    <property type="entry name" value="OAH_OAS_sulfhy"/>
    <property type="match status" value="1"/>
</dbReference>
<dbReference type="Gene3D" id="3.40.640.10">
    <property type="entry name" value="Type I PLP-dependent aspartate aminotransferase-like (Major domain)"/>
    <property type="match status" value="1"/>
</dbReference>
<dbReference type="Proteomes" id="UP000018731">
    <property type="component" value="Unassembled WGS sequence"/>
</dbReference>
<keyword evidence="4 5" id="KW-0663">Pyridoxal phosphate</keyword>
<dbReference type="RefSeq" id="WP_023928324.1">
    <property type="nucleotide sequence ID" value="NZ_KI669455.1"/>
</dbReference>
<dbReference type="Gene3D" id="3.90.1150.10">
    <property type="entry name" value="Aspartate Aminotransferase, domain 1"/>
    <property type="match status" value="1"/>
</dbReference>
<dbReference type="GO" id="GO:0019346">
    <property type="term" value="P:transsulfuration"/>
    <property type="evidence" value="ECO:0007669"/>
    <property type="project" value="InterPro"/>
</dbReference>
<protein>
    <recommendedName>
        <fullName evidence="9">O-acetylhomoserine aminocarboxypropyltransferase/cysteine synthase</fullName>
    </recommendedName>
</protein>
<proteinExistence type="inferred from homology"/>
<dbReference type="GO" id="GO:0004124">
    <property type="term" value="F:cysteine synthase activity"/>
    <property type="evidence" value="ECO:0007669"/>
    <property type="project" value="TreeGrafter"/>
</dbReference>
<evidence type="ECO:0000256" key="1">
    <source>
        <dbReference type="ARBA" id="ARBA00001933"/>
    </source>
</evidence>
<dbReference type="FunFam" id="3.40.640.10:FF:000046">
    <property type="entry name" value="Cystathionine gamma-lyase"/>
    <property type="match status" value="1"/>
</dbReference>
<comment type="cofactor">
    <cofactor evidence="1 6">
        <name>pyridoxal 5'-phosphate</name>
        <dbReference type="ChEBI" id="CHEBI:597326"/>
    </cofactor>
</comment>
<evidence type="ECO:0000256" key="3">
    <source>
        <dbReference type="ARBA" id="ARBA00022679"/>
    </source>
</evidence>
<dbReference type="CDD" id="cd00614">
    <property type="entry name" value="CGS_like"/>
    <property type="match status" value="1"/>
</dbReference>
<dbReference type="STRING" id="1357400.HMPREF2086_01589"/>
<evidence type="ECO:0000256" key="5">
    <source>
        <dbReference type="PIRSR" id="PIRSR001434-2"/>
    </source>
</evidence>
<keyword evidence="8" id="KW-1185">Reference proteome</keyword>